<dbReference type="Proteomes" id="UP000183077">
    <property type="component" value="Unassembled WGS sequence"/>
</dbReference>
<feature type="compositionally biased region" description="Basic and acidic residues" evidence="1">
    <location>
        <begin position="95"/>
        <end position="105"/>
    </location>
</feature>
<dbReference type="NCBIfam" id="TIGR03696">
    <property type="entry name" value="Rhs_assc_core"/>
    <property type="match status" value="1"/>
</dbReference>
<name>A0A1H6XPP1_9FLAO</name>
<gene>
    <name evidence="2" type="ORF">SAMN04488018_12242</name>
</gene>
<proteinExistence type="predicted"/>
<dbReference type="InterPro" id="IPR022385">
    <property type="entry name" value="Rhs_assc_core"/>
</dbReference>
<evidence type="ECO:0000313" key="2">
    <source>
        <dbReference type="EMBL" id="SEJ29554.1"/>
    </source>
</evidence>
<dbReference type="AlphaFoldDB" id="A0A1H6XPP1"/>
<dbReference type="InterPro" id="IPR050708">
    <property type="entry name" value="T6SS_VgrG/RHS"/>
</dbReference>
<dbReference type="RefSeq" id="WP_074747599.1">
    <property type="nucleotide sequence ID" value="NZ_FNYS01000022.1"/>
</dbReference>
<dbReference type="Gene3D" id="2.180.10.10">
    <property type="entry name" value="RHS repeat-associated core"/>
    <property type="match status" value="1"/>
</dbReference>
<dbReference type="EMBL" id="FNYS01000022">
    <property type="protein sequence ID" value="SEJ29554.1"/>
    <property type="molecule type" value="Genomic_DNA"/>
</dbReference>
<dbReference type="GeneID" id="82258378"/>
<feature type="region of interest" description="Disordered" evidence="1">
    <location>
        <begin position="94"/>
        <end position="122"/>
    </location>
</feature>
<organism evidence="2 3">
    <name type="scientific">Myroides marinus</name>
    <dbReference type="NCBI Taxonomy" id="703342"/>
    <lineage>
        <taxon>Bacteria</taxon>
        <taxon>Pseudomonadati</taxon>
        <taxon>Bacteroidota</taxon>
        <taxon>Flavobacteriia</taxon>
        <taxon>Flavobacteriales</taxon>
        <taxon>Flavobacteriaceae</taxon>
        <taxon>Myroides</taxon>
    </lineage>
</organism>
<protein>
    <submittedName>
        <fullName evidence="2">RHS repeat-associated core domain-containing protein</fullName>
    </submittedName>
</protein>
<feature type="compositionally biased region" description="Polar residues" evidence="1">
    <location>
        <begin position="111"/>
        <end position="121"/>
    </location>
</feature>
<reference evidence="2 3" key="1">
    <citation type="submission" date="2016-10" db="EMBL/GenBank/DDBJ databases">
        <authorList>
            <person name="de Groot N.N."/>
        </authorList>
    </citation>
    <scope>NUCLEOTIDE SEQUENCE [LARGE SCALE GENOMIC DNA]</scope>
    <source>
        <strain evidence="2 3">DSM 23048</strain>
    </source>
</reference>
<evidence type="ECO:0000313" key="3">
    <source>
        <dbReference type="Proteomes" id="UP000183077"/>
    </source>
</evidence>
<dbReference type="PANTHER" id="PTHR32305">
    <property type="match status" value="1"/>
</dbReference>
<evidence type="ECO:0000256" key="1">
    <source>
        <dbReference type="SAM" id="MobiDB-lite"/>
    </source>
</evidence>
<accession>A0A1H6XPP1</accession>
<dbReference type="PANTHER" id="PTHR32305:SF15">
    <property type="entry name" value="PROTEIN RHSA-RELATED"/>
    <property type="match status" value="1"/>
</dbReference>
<sequence length="167" mass="19189">MRKKRLAFDEDTARSAEKQEELGLNFYDYGARNYDAAIGRWMNIDPLAEKYVSFTLYAYVGNNPIRFIDPNGMASEDWVKREKNGETEYFFDPDVQEKNATESKHGKGSHVENSSSLVGKSSQEEKYRYTFKSDGSYSKDGSIVNNRTQTEGGSTVYQYCRVNNYNN</sequence>